<evidence type="ECO:0000256" key="4">
    <source>
        <dbReference type="ARBA" id="ARBA00022741"/>
    </source>
</evidence>
<evidence type="ECO:0000256" key="2">
    <source>
        <dbReference type="ARBA" id="ARBA00022649"/>
    </source>
</evidence>
<evidence type="ECO:0000256" key="1">
    <source>
        <dbReference type="ARBA" id="ARBA00022553"/>
    </source>
</evidence>
<proteinExistence type="inferred from homology"/>
<dbReference type="InterPro" id="IPR008201">
    <property type="entry name" value="HepT-like"/>
</dbReference>
<reference evidence="8" key="1">
    <citation type="journal article" date="2019" name="Microbiol. Immunol.">
        <title>Molecular and phenotypic characterization of Leptospira johnsonii sp. nov., Leptospira ellinghausenii sp. nov. and Leptospira ryugenii sp. nov. isolated from soil and water in Japan.</title>
        <authorList>
            <person name="Masuzawa T."/>
            <person name="Saito M."/>
            <person name="Nakao R."/>
            <person name="Nikaido Y."/>
            <person name="Matsumoto M."/>
            <person name="Ogawa M."/>
            <person name="Yokoyama M."/>
            <person name="Hidaka Y."/>
            <person name="Tomita J."/>
            <person name="Sakakibara K."/>
            <person name="Suzuki K."/>
            <person name="Yasuda S."/>
            <person name="Sato H."/>
            <person name="Yamaguchi M."/>
            <person name="Yoshida S.I."/>
            <person name="Koizumi N."/>
            <person name="Kawamura Y."/>
        </authorList>
    </citation>
    <scope>NUCLEOTIDE SEQUENCE [LARGE SCALE GENOMIC DNA]</scope>
    <source>
        <strain evidence="8">E18</strain>
    </source>
</reference>
<dbReference type="Gene3D" id="1.20.120.580">
    <property type="entry name" value="bsu32300-like"/>
    <property type="match status" value="1"/>
</dbReference>
<organism evidence="7 8">
    <name type="scientific">Leptospira ellinghausenii</name>
    <dbReference type="NCBI Taxonomy" id="1917822"/>
    <lineage>
        <taxon>Bacteria</taxon>
        <taxon>Pseudomonadati</taxon>
        <taxon>Spirochaetota</taxon>
        <taxon>Spirochaetia</taxon>
        <taxon>Leptospirales</taxon>
        <taxon>Leptospiraceae</taxon>
        <taxon>Leptospira</taxon>
    </lineage>
</organism>
<accession>A0A2P2DH50</accession>
<keyword evidence="2" id="KW-1277">Toxin-antitoxin system</keyword>
<protein>
    <recommendedName>
        <fullName evidence="9">DUF86 domain-containing protein</fullName>
    </recommendedName>
</protein>
<evidence type="ECO:0000313" key="8">
    <source>
        <dbReference type="Proteomes" id="UP000245206"/>
    </source>
</evidence>
<dbReference type="EMBL" id="BFAZ01000009">
    <property type="protein sequence ID" value="GBF43962.1"/>
    <property type="molecule type" value="Genomic_DNA"/>
</dbReference>
<comment type="similarity">
    <text evidence="6">Belongs to the HepT RNase toxin family.</text>
</comment>
<dbReference type="RefSeq" id="WP_108960804.1">
    <property type="nucleotide sequence ID" value="NZ_BFAZ01000009.1"/>
</dbReference>
<keyword evidence="5" id="KW-0378">Hydrolase</keyword>
<dbReference type="PANTHER" id="PTHR34139">
    <property type="entry name" value="UPF0331 PROTEIN MJ0127"/>
    <property type="match status" value="1"/>
</dbReference>
<dbReference type="GO" id="GO:0004540">
    <property type="term" value="F:RNA nuclease activity"/>
    <property type="evidence" value="ECO:0007669"/>
    <property type="project" value="InterPro"/>
</dbReference>
<sequence length="91" mass="10889">MIHITDLNQYQNDVLRKRAVERNLEIIGEVVKKIPDSIKIENPEIEWRQIVGLRDCIAHGYFEIDDEIIWNTVQVHLKPFRERIKLIQNQV</sequence>
<evidence type="ECO:0000256" key="5">
    <source>
        <dbReference type="ARBA" id="ARBA00022801"/>
    </source>
</evidence>
<dbReference type="Proteomes" id="UP000245206">
    <property type="component" value="Unassembled WGS sequence"/>
</dbReference>
<dbReference type="GO" id="GO:0110001">
    <property type="term" value="C:toxin-antitoxin complex"/>
    <property type="evidence" value="ECO:0007669"/>
    <property type="project" value="InterPro"/>
</dbReference>
<keyword evidence="1" id="KW-0597">Phosphoprotein</keyword>
<dbReference type="GO" id="GO:0000166">
    <property type="term" value="F:nucleotide binding"/>
    <property type="evidence" value="ECO:0007669"/>
    <property type="project" value="UniProtKB-KW"/>
</dbReference>
<evidence type="ECO:0000313" key="7">
    <source>
        <dbReference type="EMBL" id="GBF43962.1"/>
    </source>
</evidence>
<keyword evidence="8" id="KW-1185">Reference proteome</keyword>
<dbReference type="GO" id="GO:0016787">
    <property type="term" value="F:hydrolase activity"/>
    <property type="evidence" value="ECO:0007669"/>
    <property type="project" value="UniProtKB-KW"/>
</dbReference>
<dbReference type="PANTHER" id="PTHR34139:SF1">
    <property type="entry name" value="RNASE MJ1380-RELATED"/>
    <property type="match status" value="1"/>
</dbReference>
<evidence type="ECO:0000256" key="3">
    <source>
        <dbReference type="ARBA" id="ARBA00022722"/>
    </source>
</evidence>
<name>A0A2P2DH50_9LEPT</name>
<dbReference type="InterPro" id="IPR051813">
    <property type="entry name" value="HepT_RNase_toxin"/>
</dbReference>
<keyword evidence="3" id="KW-0540">Nuclease</keyword>
<dbReference type="AlphaFoldDB" id="A0A2P2DH50"/>
<gene>
    <name evidence="7" type="ORF">LPTSP2_32650</name>
</gene>
<dbReference type="InterPro" id="IPR037038">
    <property type="entry name" value="HepT-like_sf"/>
</dbReference>
<dbReference type="OrthoDB" id="9810538at2"/>
<keyword evidence="4" id="KW-0547">Nucleotide-binding</keyword>
<evidence type="ECO:0000256" key="6">
    <source>
        <dbReference type="ARBA" id="ARBA00024207"/>
    </source>
</evidence>
<comment type="caution">
    <text evidence="7">The sequence shown here is derived from an EMBL/GenBank/DDBJ whole genome shotgun (WGS) entry which is preliminary data.</text>
</comment>
<evidence type="ECO:0008006" key="9">
    <source>
        <dbReference type="Google" id="ProtNLM"/>
    </source>
</evidence>
<dbReference type="Pfam" id="PF01934">
    <property type="entry name" value="HepT-like"/>
    <property type="match status" value="1"/>
</dbReference>